<keyword evidence="5" id="KW-0539">Nucleus</keyword>
<accession>A0ABR3Y306</accession>
<feature type="compositionally biased region" description="Basic and acidic residues" evidence="6">
    <location>
        <begin position="72"/>
        <end position="88"/>
    </location>
</feature>
<keyword evidence="4" id="KW-0804">Transcription</keyword>
<dbReference type="Proteomes" id="UP001586593">
    <property type="component" value="Unassembled WGS sequence"/>
</dbReference>
<evidence type="ECO:0000256" key="2">
    <source>
        <dbReference type="ARBA" id="ARBA00005330"/>
    </source>
</evidence>
<evidence type="ECO:0000256" key="4">
    <source>
        <dbReference type="ARBA" id="ARBA00023163"/>
    </source>
</evidence>
<feature type="compositionally biased region" description="Basic and acidic residues" evidence="6">
    <location>
        <begin position="115"/>
        <end position="137"/>
    </location>
</feature>
<gene>
    <name evidence="7" type="ORF">VTK73DRAFT_2215</name>
</gene>
<evidence type="ECO:0000256" key="5">
    <source>
        <dbReference type="ARBA" id="ARBA00023242"/>
    </source>
</evidence>
<feature type="region of interest" description="Disordered" evidence="6">
    <location>
        <begin position="353"/>
        <end position="413"/>
    </location>
</feature>
<keyword evidence="8" id="KW-1185">Reference proteome</keyword>
<comment type="similarity">
    <text evidence="2">Belongs to the NGG1 family.</text>
</comment>
<feature type="compositionally biased region" description="Acidic residues" evidence="6">
    <location>
        <begin position="163"/>
        <end position="173"/>
    </location>
</feature>
<dbReference type="InterPro" id="IPR019340">
    <property type="entry name" value="Histone_AcTrfase_su3"/>
</dbReference>
<feature type="compositionally biased region" description="Basic and acidic residues" evidence="6">
    <location>
        <begin position="355"/>
        <end position="366"/>
    </location>
</feature>
<dbReference type="Pfam" id="PF10198">
    <property type="entry name" value="Ada3"/>
    <property type="match status" value="1"/>
</dbReference>
<protein>
    <submittedName>
        <fullName evidence="7">Uncharacterized protein</fullName>
    </submittedName>
</protein>
<organism evidence="7 8">
    <name type="scientific">Phialemonium thermophilum</name>
    <dbReference type="NCBI Taxonomy" id="223376"/>
    <lineage>
        <taxon>Eukaryota</taxon>
        <taxon>Fungi</taxon>
        <taxon>Dikarya</taxon>
        <taxon>Ascomycota</taxon>
        <taxon>Pezizomycotina</taxon>
        <taxon>Sordariomycetes</taxon>
        <taxon>Sordariomycetidae</taxon>
        <taxon>Cephalothecales</taxon>
        <taxon>Cephalothecaceae</taxon>
        <taxon>Phialemonium</taxon>
    </lineage>
</organism>
<dbReference type="PANTHER" id="PTHR13556">
    <property type="entry name" value="TRANSCRIPTIONAL ADAPTER 3-RELATED"/>
    <property type="match status" value="1"/>
</dbReference>
<feature type="compositionally biased region" description="Gly residues" evidence="6">
    <location>
        <begin position="592"/>
        <end position="604"/>
    </location>
</feature>
<comment type="caution">
    <text evidence="7">The sequence shown here is derived from an EMBL/GenBank/DDBJ whole genome shotgun (WGS) entry which is preliminary data.</text>
</comment>
<dbReference type="PANTHER" id="PTHR13556:SF2">
    <property type="entry name" value="TRANSCRIPTIONAL ADAPTER 3"/>
    <property type="match status" value="1"/>
</dbReference>
<feature type="compositionally biased region" description="Low complexity" evidence="6">
    <location>
        <begin position="468"/>
        <end position="488"/>
    </location>
</feature>
<evidence type="ECO:0000256" key="6">
    <source>
        <dbReference type="SAM" id="MobiDB-lite"/>
    </source>
</evidence>
<comment type="subcellular location">
    <subcellularLocation>
        <location evidence="1">Nucleus</location>
    </subcellularLocation>
</comment>
<evidence type="ECO:0000313" key="8">
    <source>
        <dbReference type="Proteomes" id="UP001586593"/>
    </source>
</evidence>
<dbReference type="EMBL" id="JAZHXJ010000016">
    <property type="protein sequence ID" value="KAL1882124.1"/>
    <property type="molecule type" value="Genomic_DNA"/>
</dbReference>
<feature type="compositionally biased region" description="Polar residues" evidence="6">
    <location>
        <begin position="391"/>
        <end position="410"/>
    </location>
</feature>
<proteinExistence type="inferred from homology"/>
<evidence type="ECO:0000256" key="3">
    <source>
        <dbReference type="ARBA" id="ARBA00023015"/>
    </source>
</evidence>
<keyword evidence="3" id="KW-0805">Transcription regulation</keyword>
<feature type="region of interest" description="Disordered" evidence="6">
    <location>
        <begin position="69"/>
        <end position="211"/>
    </location>
</feature>
<feature type="region of interest" description="Disordered" evidence="6">
    <location>
        <begin position="575"/>
        <end position="613"/>
    </location>
</feature>
<name>A0ABR3Y306_9PEZI</name>
<evidence type="ECO:0000313" key="7">
    <source>
        <dbReference type="EMBL" id="KAL1882124.1"/>
    </source>
</evidence>
<feature type="compositionally biased region" description="Basic residues" evidence="6">
    <location>
        <begin position="575"/>
        <end position="585"/>
    </location>
</feature>
<reference evidence="7 8" key="1">
    <citation type="journal article" date="2024" name="Commun. Biol.">
        <title>Comparative genomic analysis of thermophilic fungi reveals convergent evolutionary adaptations and gene losses.</title>
        <authorList>
            <person name="Steindorff A.S."/>
            <person name="Aguilar-Pontes M.V."/>
            <person name="Robinson A.J."/>
            <person name="Andreopoulos B."/>
            <person name="LaButti K."/>
            <person name="Kuo A."/>
            <person name="Mondo S."/>
            <person name="Riley R."/>
            <person name="Otillar R."/>
            <person name="Haridas S."/>
            <person name="Lipzen A."/>
            <person name="Grimwood J."/>
            <person name="Schmutz J."/>
            <person name="Clum A."/>
            <person name="Reid I.D."/>
            <person name="Moisan M.C."/>
            <person name="Butler G."/>
            <person name="Nguyen T.T.M."/>
            <person name="Dewar K."/>
            <person name="Conant G."/>
            <person name="Drula E."/>
            <person name="Henrissat B."/>
            <person name="Hansel C."/>
            <person name="Singer S."/>
            <person name="Hutchinson M.I."/>
            <person name="de Vries R.P."/>
            <person name="Natvig D.O."/>
            <person name="Powell A.J."/>
            <person name="Tsang A."/>
            <person name="Grigoriev I.V."/>
        </authorList>
    </citation>
    <scope>NUCLEOTIDE SEQUENCE [LARGE SCALE GENOMIC DNA]</scope>
    <source>
        <strain evidence="7 8">ATCC 24622</strain>
    </source>
</reference>
<feature type="region of interest" description="Disordered" evidence="6">
    <location>
        <begin position="468"/>
        <end position="496"/>
    </location>
</feature>
<evidence type="ECO:0000256" key="1">
    <source>
        <dbReference type="ARBA" id="ARBA00004123"/>
    </source>
</evidence>
<sequence length="676" mass="73766">MSELETLGLRFEQFRDISFEDLVDQGASSAVIPDSKALDVIVNRLQRLGEVIERRGAFCDKGMRLSAANRRTRMDEEREREDERRQREVEDEERERKATKKKRKATESLVPQSKQPERSSPLRESSSKPRKAPRDAESASSSLSPVAPRTPNNMEVDEKEKADDEDGDESSSEDEGRPPPVGRPQANTFGDDPSTFPDPTVYEIRPVTPGMTEEEIKEIYSVATYPKSDLSDLIAGDPPDKDFSNAKPSNQINFSTFATYIEPYFRPFTEEDLAFLRERGDRVSPFVMPRRGTKHYTEIWAEEDGAMAIDSSSGQDRLPPNQPRGSIETMNDELAETDKLSVGPLLSRLLQAMRPESRPPPSEDRSIANGISGDAENNGTSFDFGLGDGSSAGQPQSGVNGTNGSVTANGNGMAADHALPAATYMPESNTEAWKKASHPKLDYAQVDERIKQELRHIGFLPLLPSDGGAATSGSGAQQSASASGATSGVSGGGTASGAAALDPSLTADYDGHYDDEVAARLRLLQSRLREQVLINGARKARLTELVKERMAYQEYQTILEDLDNQVQTAYLKRTRTMGKKPKKARPGAAAAAGGGSAGGAGGAQPGTARPGIGDLTRTLMERRRKWIDKIAPVFDGENLGKVPRASDEGSSIFKPEEMAVLIKKEKEAWEEEVEEE</sequence>